<reference evidence="1 2" key="1">
    <citation type="journal article" date="2021" name="BMC Genomics">
        <title>Datura genome reveals duplications of psychoactive alkaloid biosynthetic genes and high mutation rate following tissue culture.</title>
        <authorList>
            <person name="Rajewski A."/>
            <person name="Carter-House D."/>
            <person name="Stajich J."/>
            <person name="Litt A."/>
        </authorList>
    </citation>
    <scope>NUCLEOTIDE SEQUENCE [LARGE SCALE GENOMIC DNA]</scope>
    <source>
        <strain evidence="1">AR-01</strain>
    </source>
</reference>
<evidence type="ECO:0008006" key="3">
    <source>
        <dbReference type="Google" id="ProtNLM"/>
    </source>
</evidence>
<proteinExistence type="predicted"/>
<comment type="caution">
    <text evidence="1">The sequence shown here is derived from an EMBL/GenBank/DDBJ whole genome shotgun (WGS) entry which is preliminary data.</text>
</comment>
<organism evidence="1 2">
    <name type="scientific">Datura stramonium</name>
    <name type="common">Jimsonweed</name>
    <name type="synonym">Common thornapple</name>
    <dbReference type="NCBI Taxonomy" id="4076"/>
    <lineage>
        <taxon>Eukaryota</taxon>
        <taxon>Viridiplantae</taxon>
        <taxon>Streptophyta</taxon>
        <taxon>Embryophyta</taxon>
        <taxon>Tracheophyta</taxon>
        <taxon>Spermatophyta</taxon>
        <taxon>Magnoliopsida</taxon>
        <taxon>eudicotyledons</taxon>
        <taxon>Gunneridae</taxon>
        <taxon>Pentapetalae</taxon>
        <taxon>asterids</taxon>
        <taxon>lamiids</taxon>
        <taxon>Solanales</taxon>
        <taxon>Solanaceae</taxon>
        <taxon>Solanoideae</taxon>
        <taxon>Datureae</taxon>
        <taxon>Datura</taxon>
    </lineage>
</organism>
<protein>
    <recommendedName>
        <fullName evidence="3">DUF4219 domain-containing protein</fullName>
    </recommendedName>
</protein>
<dbReference type="EMBL" id="JACEIK010001633">
    <property type="protein sequence ID" value="MCD7470950.1"/>
    <property type="molecule type" value="Genomic_DNA"/>
</dbReference>
<sequence>MSSMKFEIDRFSGHNNFNFWKIQMIALLRREGLIHTIDRKYPDGTLNSDKEKIKGDVLSVIQLLLAPNVFCDLVEMLPLMHPLCLILVNSSVELSGNENNEQVELPVEITQEKDQETQVDESKDADLEELAINEPYTIAKRRDKRQIRRPKRLIASKYDCICIHSCRRRD</sequence>
<gene>
    <name evidence="1" type="ORF">HAX54_011194</name>
</gene>
<evidence type="ECO:0000313" key="1">
    <source>
        <dbReference type="EMBL" id="MCD7470950.1"/>
    </source>
</evidence>
<evidence type="ECO:0000313" key="2">
    <source>
        <dbReference type="Proteomes" id="UP000823775"/>
    </source>
</evidence>
<name>A0ABS8TJD5_DATST</name>
<keyword evidence="2" id="KW-1185">Reference proteome</keyword>
<accession>A0ABS8TJD5</accession>
<dbReference type="Proteomes" id="UP000823775">
    <property type="component" value="Unassembled WGS sequence"/>
</dbReference>